<gene>
    <name evidence="1" type="ORF">V6N12_028514</name>
</gene>
<comment type="caution">
    <text evidence="1">The sequence shown here is derived from an EMBL/GenBank/DDBJ whole genome shotgun (WGS) entry which is preliminary data.</text>
</comment>
<sequence>MSYSGGATTHVQGDQARKLNLHPKPKINFLPWDGICGMLPRTEDLNCGINHHKEKFTIHSKRLAEVMSTKYLGPEEKNERWRSKLGA</sequence>
<dbReference type="EMBL" id="JBBPBM010000008">
    <property type="protein sequence ID" value="KAK8572461.1"/>
    <property type="molecule type" value="Genomic_DNA"/>
</dbReference>
<protein>
    <submittedName>
        <fullName evidence="1">Uncharacterized protein</fullName>
    </submittedName>
</protein>
<organism evidence="1 2">
    <name type="scientific">Hibiscus sabdariffa</name>
    <name type="common">roselle</name>
    <dbReference type="NCBI Taxonomy" id="183260"/>
    <lineage>
        <taxon>Eukaryota</taxon>
        <taxon>Viridiplantae</taxon>
        <taxon>Streptophyta</taxon>
        <taxon>Embryophyta</taxon>
        <taxon>Tracheophyta</taxon>
        <taxon>Spermatophyta</taxon>
        <taxon>Magnoliopsida</taxon>
        <taxon>eudicotyledons</taxon>
        <taxon>Gunneridae</taxon>
        <taxon>Pentapetalae</taxon>
        <taxon>rosids</taxon>
        <taxon>malvids</taxon>
        <taxon>Malvales</taxon>
        <taxon>Malvaceae</taxon>
        <taxon>Malvoideae</taxon>
        <taxon>Hibiscus</taxon>
    </lineage>
</organism>
<name>A0ABR2F651_9ROSI</name>
<accession>A0ABR2F651</accession>
<reference evidence="1 2" key="1">
    <citation type="journal article" date="2024" name="G3 (Bethesda)">
        <title>Genome assembly of Hibiscus sabdariffa L. provides insights into metabolisms of medicinal natural products.</title>
        <authorList>
            <person name="Kim T."/>
        </authorList>
    </citation>
    <scope>NUCLEOTIDE SEQUENCE [LARGE SCALE GENOMIC DNA]</scope>
    <source>
        <strain evidence="1">TK-2024</strain>
        <tissue evidence="1">Old leaves</tissue>
    </source>
</reference>
<proteinExistence type="predicted"/>
<dbReference type="Proteomes" id="UP001472677">
    <property type="component" value="Unassembled WGS sequence"/>
</dbReference>
<evidence type="ECO:0000313" key="1">
    <source>
        <dbReference type="EMBL" id="KAK8572461.1"/>
    </source>
</evidence>
<keyword evidence="2" id="KW-1185">Reference proteome</keyword>
<evidence type="ECO:0000313" key="2">
    <source>
        <dbReference type="Proteomes" id="UP001472677"/>
    </source>
</evidence>